<dbReference type="EMBL" id="AFQF01001216">
    <property type="protein sequence ID" value="EGU85899.1"/>
    <property type="molecule type" value="Genomic_DNA"/>
</dbReference>
<dbReference type="AlphaFoldDB" id="F9FAZ0"/>
<reference evidence="1" key="1">
    <citation type="journal article" date="2012" name="Mol. Plant Microbe Interact.">
        <title>A highly conserved effector in Fusarium oxysporum is required for full virulence on Arabidopsis.</title>
        <authorList>
            <person name="Thatcher L.F."/>
            <person name="Gardiner D.M."/>
            <person name="Kazan K."/>
            <person name="Manners J."/>
        </authorList>
    </citation>
    <scope>NUCLEOTIDE SEQUENCE [LARGE SCALE GENOMIC DNA]</scope>
    <source>
        <strain evidence="1">Fo5176</strain>
    </source>
</reference>
<accession>F9FAZ0</accession>
<comment type="caution">
    <text evidence="1">The sequence shown here is derived from an EMBL/GenBank/DDBJ whole genome shotgun (WGS) entry which is preliminary data.</text>
</comment>
<protein>
    <submittedName>
        <fullName evidence="1">Uncharacterized protein</fullName>
    </submittedName>
</protein>
<sequence>MCGPEYTNRPRGGALAALNPPINSISSNICGDLAFHTPGSPSSSRATHARLTPSEECSMKGFSDLYVVIHSKLTSRSSSGDLTRNASECGLFRQFSLQTPPTSREYVELPLQGPLSLEVGGDGIIGRRVSVYSRLASGQDRIVAEGIVGFNFMSQASPEETSCPSSPSPSL</sequence>
<dbReference type="OrthoDB" id="4158189at2759"/>
<organism evidence="1">
    <name type="scientific">Fusarium oxysporum (strain Fo5176)</name>
    <name type="common">Fusarium vascular wilt</name>
    <dbReference type="NCBI Taxonomy" id="660025"/>
    <lineage>
        <taxon>Eukaryota</taxon>
        <taxon>Fungi</taxon>
        <taxon>Dikarya</taxon>
        <taxon>Ascomycota</taxon>
        <taxon>Pezizomycotina</taxon>
        <taxon>Sordariomycetes</taxon>
        <taxon>Hypocreomycetidae</taxon>
        <taxon>Hypocreales</taxon>
        <taxon>Nectriaceae</taxon>
        <taxon>Fusarium</taxon>
        <taxon>Fusarium oxysporum species complex</taxon>
    </lineage>
</organism>
<proteinExistence type="predicted"/>
<name>F9FAZ0_FUSOF</name>
<dbReference type="PaxDb" id="5507-FOXG_04388P0"/>
<gene>
    <name evidence="1" type="ORF">FOXB_03566</name>
</gene>
<evidence type="ECO:0000313" key="1">
    <source>
        <dbReference type="EMBL" id="EGU85899.1"/>
    </source>
</evidence>